<evidence type="ECO:0000256" key="1">
    <source>
        <dbReference type="SAM" id="Phobius"/>
    </source>
</evidence>
<dbReference type="InterPro" id="IPR012902">
    <property type="entry name" value="N_methyl_site"/>
</dbReference>
<keyword evidence="1" id="KW-0812">Transmembrane</keyword>
<keyword evidence="1" id="KW-1133">Transmembrane helix</keyword>
<dbReference type="RefSeq" id="WP_055266555.1">
    <property type="nucleotide sequence ID" value="NZ_CABIXQ010000015.1"/>
</dbReference>
<dbReference type="NCBIfam" id="TIGR02532">
    <property type="entry name" value="IV_pilin_GFxxxE"/>
    <property type="match status" value="1"/>
</dbReference>
<feature type="transmembrane region" description="Helical" evidence="1">
    <location>
        <begin position="29"/>
        <end position="51"/>
    </location>
</feature>
<accession>A0A174HPW5</accession>
<keyword evidence="1" id="KW-0472">Membrane</keyword>
<dbReference type="EMBL" id="CYZX01000015">
    <property type="protein sequence ID" value="CUO75566.1"/>
    <property type="molecule type" value="Genomic_DNA"/>
</dbReference>
<dbReference type="Pfam" id="PF07963">
    <property type="entry name" value="N_methyl"/>
    <property type="match status" value="1"/>
</dbReference>
<reference evidence="2 3" key="1">
    <citation type="submission" date="2015-09" db="EMBL/GenBank/DDBJ databases">
        <authorList>
            <consortium name="Pathogen Informatics"/>
        </authorList>
    </citation>
    <scope>NUCLEOTIDE SEQUENCE [LARGE SCALE GENOMIC DNA]</scope>
    <source>
        <strain evidence="2 3">2789STDY5834856</strain>
    </source>
</reference>
<name>A0A174HPW5_9CLOT</name>
<sequence>MSSMMEFTAEKTPLTKNIDKKKGMTLVEIMAAMAILSILFVAISGLMINTVKIESRADKILETNNYLKSALLVFDEKMADVSEYIVEKTIEFSNVNEMQRRIVNKDYSSTGKYSMNIKSELQSDGLYKVIATMQNKNIEETKILIVSK</sequence>
<evidence type="ECO:0000313" key="3">
    <source>
        <dbReference type="Proteomes" id="UP000095594"/>
    </source>
</evidence>
<organism evidence="2 3">
    <name type="scientific">Clostridium disporicum</name>
    <dbReference type="NCBI Taxonomy" id="84024"/>
    <lineage>
        <taxon>Bacteria</taxon>
        <taxon>Bacillati</taxon>
        <taxon>Bacillota</taxon>
        <taxon>Clostridia</taxon>
        <taxon>Eubacteriales</taxon>
        <taxon>Clostridiaceae</taxon>
        <taxon>Clostridium</taxon>
    </lineage>
</organism>
<dbReference type="PROSITE" id="PS00409">
    <property type="entry name" value="PROKAR_NTER_METHYL"/>
    <property type="match status" value="1"/>
</dbReference>
<proteinExistence type="predicted"/>
<gene>
    <name evidence="2" type="ORF">ERS852471_02221</name>
</gene>
<dbReference type="AlphaFoldDB" id="A0A174HPW5"/>
<evidence type="ECO:0000313" key="2">
    <source>
        <dbReference type="EMBL" id="CUO75566.1"/>
    </source>
</evidence>
<dbReference type="Proteomes" id="UP000095594">
    <property type="component" value="Unassembled WGS sequence"/>
</dbReference>
<protein>
    <submittedName>
        <fullName evidence="2">Prepilin-type N-terminal cleavage/methylation domain</fullName>
    </submittedName>
</protein>